<sequence>MSWFVALVQDPNASHANPYACAGFQYFKQLLMPGQASNTSHTNHYACTSSWQFKQLPMPVQPPDASHANPYVVQAPNNLKVSLCRCWLPIIHTRSLKIQKIPYAGAGFQQFQHESLCLCRFQQC</sequence>
<comment type="caution">
    <text evidence="1">The sequence shown here is derived from an EMBL/GenBank/DDBJ whole genome shotgun (WGS) entry which is preliminary data.</text>
</comment>
<protein>
    <submittedName>
        <fullName evidence="1">Uncharacterized protein</fullName>
    </submittedName>
</protein>
<proteinExistence type="predicted"/>
<keyword evidence="2" id="KW-1185">Reference proteome</keyword>
<accession>A0A9Q3HUA9</accession>
<evidence type="ECO:0000313" key="1">
    <source>
        <dbReference type="EMBL" id="MBW0516582.1"/>
    </source>
</evidence>
<dbReference type="Proteomes" id="UP000765509">
    <property type="component" value="Unassembled WGS sequence"/>
</dbReference>
<evidence type="ECO:0000313" key="2">
    <source>
        <dbReference type="Proteomes" id="UP000765509"/>
    </source>
</evidence>
<dbReference type="AlphaFoldDB" id="A0A9Q3HUA9"/>
<dbReference type="EMBL" id="AVOT02025352">
    <property type="protein sequence ID" value="MBW0516582.1"/>
    <property type="molecule type" value="Genomic_DNA"/>
</dbReference>
<gene>
    <name evidence="1" type="ORF">O181_056297</name>
</gene>
<name>A0A9Q3HUA9_9BASI</name>
<organism evidence="1 2">
    <name type="scientific">Austropuccinia psidii MF-1</name>
    <dbReference type="NCBI Taxonomy" id="1389203"/>
    <lineage>
        <taxon>Eukaryota</taxon>
        <taxon>Fungi</taxon>
        <taxon>Dikarya</taxon>
        <taxon>Basidiomycota</taxon>
        <taxon>Pucciniomycotina</taxon>
        <taxon>Pucciniomycetes</taxon>
        <taxon>Pucciniales</taxon>
        <taxon>Sphaerophragmiaceae</taxon>
        <taxon>Austropuccinia</taxon>
    </lineage>
</organism>
<reference evidence="1" key="1">
    <citation type="submission" date="2021-03" db="EMBL/GenBank/DDBJ databases">
        <title>Draft genome sequence of rust myrtle Austropuccinia psidii MF-1, a brazilian biotype.</title>
        <authorList>
            <person name="Quecine M.C."/>
            <person name="Pachon D.M.R."/>
            <person name="Bonatelli M.L."/>
            <person name="Correr F.H."/>
            <person name="Franceschini L.M."/>
            <person name="Leite T.F."/>
            <person name="Margarido G.R.A."/>
            <person name="Almeida C.A."/>
            <person name="Ferrarezi J.A."/>
            <person name="Labate C.A."/>
        </authorList>
    </citation>
    <scope>NUCLEOTIDE SEQUENCE</scope>
    <source>
        <strain evidence="1">MF-1</strain>
    </source>
</reference>